<reference evidence="1" key="1">
    <citation type="submission" date="2020-04" db="EMBL/GenBank/DDBJ databases">
        <authorList>
            <person name="Chiriac C."/>
            <person name="Salcher M."/>
            <person name="Ghai R."/>
            <person name="Kavagutti S V."/>
        </authorList>
    </citation>
    <scope>NUCLEOTIDE SEQUENCE</scope>
</reference>
<dbReference type="EMBL" id="LR796235">
    <property type="protein sequence ID" value="CAB4129934.1"/>
    <property type="molecule type" value="Genomic_DNA"/>
</dbReference>
<accession>A0A6J5L6E9</accession>
<name>A0A6J5L6E9_9CAUD</name>
<sequence length="130" mass="15756">MKYQISPSQNQKLQNLMLSMIEDIMPENVNVEFDTHNETYDDINEVEDINEIEDVNFYDAEDYNRLFIIRLKNLLDFENEHTPELVMEYYIEDKLNGLFGKKRWHEQMKKWIKYNHPEVASLYNEIKSVS</sequence>
<proteinExistence type="predicted"/>
<evidence type="ECO:0000313" key="1">
    <source>
        <dbReference type="EMBL" id="CAB4129934.1"/>
    </source>
</evidence>
<organism evidence="1">
    <name type="scientific">uncultured Caudovirales phage</name>
    <dbReference type="NCBI Taxonomy" id="2100421"/>
    <lineage>
        <taxon>Viruses</taxon>
        <taxon>Duplodnaviria</taxon>
        <taxon>Heunggongvirae</taxon>
        <taxon>Uroviricota</taxon>
        <taxon>Caudoviricetes</taxon>
        <taxon>Peduoviridae</taxon>
        <taxon>Maltschvirus</taxon>
        <taxon>Maltschvirus maltsch</taxon>
    </lineage>
</organism>
<protein>
    <submittedName>
        <fullName evidence="1">Uncharacterized protein</fullName>
    </submittedName>
</protein>
<gene>
    <name evidence="1" type="ORF">UFOVP117_172</name>
</gene>